<evidence type="ECO:0000256" key="5">
    <source>
        <dbReference type="ARBA" id="ARBA00022989"/>
    </source>
</evidence>
<evidence type="ECO:0000256" key="7">
    <source>
        <dbReference type="SAM" id="Phobius"/>
    </source>
</evidence>
<evidence type="ECO:0000313" key="8">
    <source>
        <dbReference type="EMBL" id="MWG33699.1"/>
    </source>
</evidence>
<proteinExistence type="predicted"/>
<dbReference type="GO" id="GO:0055085">
    <property type="term" value="P:transmembrane transport"/>
    <property type="evidence" value="ECO:0007669"/>
    <property type="project" value="InterPro"/>
</dbReference>
<dbReference type="InterPro" id="IPR004776">
    <property type="entry name" value="Mem_transp_PIN-like"/>
</dbReference>
<feature type="transmembrane region" description="Helical" evidence="7">
    <location>
        <begin position="34"/>
        <end position="53"/>
    </location>
</feature>
<feature type="transmembrane region" description="Helical" evidence="7">
    <location>
        <begin position="126"/>
        <end position="145"/>
    </location>
</feature>
<feature type="transmembrane region" description="Helical" evidence="7">
    <location>
        <begin position="65"/>
        <end position="87"/>
    </location>
</feature>
<feature type="transmembrane region" description="Helical" evidence="7">
    <location>
        <begin position="198"/>
        <end position="216"/>
    </location>
</feature>
<dbReference type="AlphaFoldDB" id="A0A6B0GJX9"/>
<dbReference type="Proteomes" id="UP000451471">
    <property type="component" value="Unassembled WGS sequence"/>
</dbReference>
<evidence type="ECO:0000256" key="6">
    <source>
        <dbReference type="ARBA" id="ARBA00023136"/>
    </source>
</evidence>
<dbReference type="Pfam" id="PF03547">
    <property type="entry name" value="Mem_trans"/>
    <property type="match status" value="2"/>
</dbReference>
<sequence length="319" mass="32482">MSLVSIFTSAIAPVVAIAAVGFLLGRVRGLNVDPLNTVVVYVFAPALVFHSLLTTDIGGETLLSLGVAIVCFFVAMTLLVEVVVRVVGIDEPLRSASVLTSVYPNCGNYGIPLSAFAFGDVGRATAVLYLAVQSLIIYTHGVFVAARSGGDVGRSALRQVFTIPLVYAVALAILVRAVGLTPPDGGTLLSTLELVGNAAIPLMLVMLGSQLVGVDVRSSLGIVSLSTGLKLLVAPIVAIGVAIGLQTVGLGVDGTVGAVFVLESATPAAVTPLILLVEFGDEDAETAAEFASSVVLVSTLLSVVTVTVLVSVLQSGTLL</sequence>
<accession>A0A6B0GJX9</accession>
<dbReference type="PANTHER" id="PTHR36838">
    <property type="entry name" value="AUXIN EFFLUX CARRIER FAMILY PROTEIN"/>
    <property type="match status" value="1"/>
</dbReference>
<organism evidence="8 9">
    <name type="scientific">Halomarina oriensis</name>
    <dbReference type="NCBI Taxonomy" id="671145"/>
    <lineage>
        <taxon>Archaea</taxon>
        <taxon>Methanobacteriati</taxon>
        <taxon>Methanobacteriota</taxon>
        <taxon>Stenosarchaea group</taxon>
        <taxon>Halobacteria</taxon>
        <taxon>Halobacteriales</taxon>
        <taxon>Natronomonadaceae</taxon>
        <taxon>Halomarina</taxon>
    </lineage>
</organism>
<keyword evidence="6 7" id="KW-0472">Membrane</keyword>
<gene>
    <name evidence="8" type="ORF">GQS65_04190</name>
</gene>
<feature type="transmembrane region" description="Helical" evidence="7">
    <location>
        <begin position="228"/>
        <end position="250"/>
    </location>
</feature>
<evidence type="ECO:0000256" key="3">
    <source>
        <dbReference type="ARBA" id="ARBA00022475"/>
    </source>
</evidence>
<keyword evidence="5 7" id="KW-1133">Transmembrane helix</keyword>
<dbReference type="PANTHER" id="PTHR36838:SF1">
    <property type="entry name" value="SLR1864 PROTEIN"/>
    <property type="match status" value="1"/>
</dbReference>
<reference evidence="8 9" key="1">
    <citation type="submission" date="2019-12" db="EMBL/GenBank/DDBJ databases">
        <title>Halocatena pleomorpha gen. nov. sp. nov., an extremely halophilic archaeon of family Halobacteriaceae isolated from saltpan soil.</title>
        <authorList>
            <person name="Pal Y."/>
            <person name="Verma A."/>
            <person name="Krishnamurthi S."/>
            <person name="Kumar P."/>
        </authorList>
    </citation>
    <scope>NUCLEOTIDE SEQUENCE [LARGE SCALE GENOMIC DNA]</scope>
    <source>
        <strain evidence="8 9">JCM 16495</strain>
    </source>
</reference>
<evidence type="ECO:0000256" key="2">
    <source>
        <dbReference type="ARBA" id="ARBA00022448"/>
    </source>
</evidence>
<feature type="transmembrane region" description="Helical" evidence="7">
    <location>
        <begin position="290"/>
        <end position="313"/>
    </location>
</feature>
<feature type="transmembrane region" description="Helical" evidence="7">
    <location>
        <begin position="256"/>
        <end position="278"/>
    </location>
</feature>
<comment type="caution">
    <text evidence="8">The sequence shown here is derived from an EMBL/GenBank/DDBJ whole genome shotgun (WGS) entry which is preliminary data.</text>
</comment>
<keyword evidence="2" id="KW-0813">Transport</keyword>
<keyword evidence="9" id="KW-1185">Reference proteome</keyword>
<keyword evidence="3" id="KW-1003">Cell membrane</keyword>
<dbReference type="EMBL" id="WSZK01000009">
    <property type="protein sequence ID" value="MWG33699.1"/>
    <property type="molecule type" value="Genomic_DNA"/>
</dbReference>
<dbReference type="GO" id="GO:0016020">
    <property type="term" value="C:membrane"/>
    <property type="evidence" value="ECO:0007669"/>
    <property type="project" value="UniProtKB-SubCell"/>
</dbReference>
<evidence type="ECO:0000313" key="9">
    <source>
        <dbReference type="Proteomes" id="UP000451471"/>
    </source>
</evidence>
<evidence type="ECO:0000256" key="4">
    <source>
        <dbReference type="ARBA" id="ARBA00022692"/>
    </source>
</evidence>
<dbReference type="RefSeq" id="WP_368279814.1">
    <property type="nucleotide sequence ID" value="NZ_WSZK01000009.1"/>
</dbReference>
<comment type="subcellular location">
    <subcellularLocation>
        <location evidence="1">Membrane</location>
        <topology evidence="1">Multi-pass membrane protein</topology>
    </subcellularLocation>
</comment>
<feature type="transmembrane region" description="Helical" evidence="7">
    <location>
        <begin position="157"/>
        <end position="178"/>
    </location>
</feature>
<evidence type="ECO:0000256" key="1">
    <source>
        <dbReference type="ARBA" id="ARBA00004141"/>
    </source>
</evidence>
<name>A0A6B0GJX9_9EURY</name>
<keyword evidence="4 7" id="KW-0812">Transmembrane</keyword>
<protein>
    <submittedName>
        <fullName evidence="8">AEC family transporter</fullName>
    </submittedName>
</protein>